<dbReference type="InterPro" id="IPR001763">
    <property type="entry name" value="Rhodanese-like_dom"/>
</dbReference>
<evidence type="ECO:0000256" key="1">
    <source>
        <dbReference type="ARBA" id="ARBA00012245"/>
    </source>
</evidence>
<dbReference type="Pfam" id="PF00581">
    <property type="entry name" value="Rhodanese"/>
    <property type="match status" value="2"/>
</dbReference>
<dbReference type="EMBL" id="JAKNGE010000055">
    <property type="protein sequence ID" value="MCG4749197.1"/>
    <property type="molecule type" value="Genomic_DNA"/>
</dbReference>
<sequence length="304" mass="33362">MGLIAKKLTIFSFLAVLAAMITGCSSHTFVLGESLILPTEELSSYTGQEKVVIVDTRTAEEYAAGHVDGAVNIPTEEIVINVPVKNMLTSKKKIEKVMGGSGIGNDTLVLAYDANKMGASRLLWSLFMYGHQNVKVIDGGFDAIQKSGIALNTDVPEPKPAVFTAKEPTRNWLAKMDDVRKQVEKPDSHVILLDVRTLEEFAEKGKVPGSVIIPYETNFFSDGTFKTTQITRINYLEDKINPEDEIIVYCQTSMRAAPVFVQLYEAGYRNIRVYDGAYLEWSSNSDNPVEMPAGGAAPVKKNAS</sequence>
<gene>
    <name evidence="6" type="ORF">G5B36_08690</name>
    <name evidence="5" type="ORF">L0N08_27700</name>
</gene>
<keyword evidence="7" id="KW-1185">Reference proteome</keyword>
<dbReference type="EC" id="2.8.1.1" evidence="1"/>
<proteinExistence type="predicted"/>
<evidence type="ECO:0000313" key="6">
    <source>
        <dbReference type="EMBL" id="NSJ48775.1"/>
    </source>
</evidence>
<reference evidence="6 7" key="1">
    <citation type="journal article" date="2020" name="Cell Host Microbe">
        <title>Functional and Genomic Variation between Human-Derived Isolates of Lachnospiraceae Reveals Inter- and Intra-Species Diversity.</title>
        <authorList>
            <person name="Sorbara M.T."/>
            <person name="Littmann E.R."/>
            <person name="Fontana E."/>
            <person name="Moody T.U."/>
            <person name="Kohout C.E."/>
            <person name="Gjonbalaj M."/>
            <person name="Eaton V."/>
            <person name="Seok R."/>
            <person name="Leiner I.M."/>
            <person name="Pamer E.G."/>
        </authorList>
    </citation>
    <scope>NUCLEOTIDE SEQUENCE [LARGE SCALE GENOMIC DNA]</scope>
    <source>
        <strain evidence="6 7">MSK.1.17</strain>
    </source>
</reference>
<dbReference type="Proteomes" id="UP000669239">
    <property type="component" value="Unassembled WGS sequence"/>
</dbReference>
<evidence type="ECO:0000313" key="7">
    <source>
        <dbReference type="Proteomes" id="UP000669239"/>
    </source>
</evidence>
<dbReference type="Gene3D" id="3.40.250.10">
    <property type="entry name" value="Rhodanese-like domain"/>
    <property type="match status" value="2"/>
</dbReference>
<reference evidence="6" key="2">
    <citation type="submission" date="2020-02" db="EMBL/GenBank/DDBJ databases">
        <authorList>
            <person name="Littmann E."/>
            <person name="Sorbara M."/>
        </authorList>
    </citation>
    <scope>NUCLEOTIDE SEQUENCE</scope>
    <source>
        <strain evidence="6">MSK.1.17</strain>
    </source>
</reference>
<dbReference type="PANTHER" id="PTHR43855:SF1">
    <property type="entry name" value="THIOSULFATE SULFURTRANSFERASE"/>
    <property type="match status" value="1"/>
</dbReference>
<dbReference type="AlphaFoldDB" id="A0AAW5BZ25"/>
<dbReference type="SMART" id="SM00450">
    <property type="entry name" value="RHOD"/>
    <property type="match status" value="2"/>
</dbReference>
<evidence type="ECO:0000313" key="5">
    <source>
        <dbReference type="EMBL" id="MCG4749197.1"/>
    </source>
</evidence>
<protein>
    <recommendedName>
        <fullName evidence="1">thiosulfate sulfurtransferase</fullName>
        <ecNumber evidence="1">2.8.1.1</ecNumber>
    </recommendedName>
</protein>
<dbReference type="Proteomes" id="UP001299608">
    <property type="component" value="Unassembled WGS sequence"/>
</dbReference>
<keyword evidence="2" id="KW-0677">Repeat</keyword>
<evidence type="ECO:0000259" key="4">
    <source>
        <dbReference type="PROSITE" id="PS50206"/>
    </source>
</evidence>
<dbReference type="InterPro" id="IPR051126">
    <property type="entry name" value="Thiosulfate_sulfurtransferase"/>
</dbReference>
<organism evidence="5 8">
    <name type="scientific">Enterocloster aldenensis</name>
    <dbReference type="NCBI Taxonomy" id="358742"/>
    <lineage>
        <taxon>Bacteria</taxon>
        <taxon>Bacillati</taxon>
        <taxon>Bacillota</taxon>
        <taxon>Clostridia</taxon>
        <taxon>Lachnospirales</taxon>
        <taxon>Lachnospiraceae</taxon>
        <taxon>Enterocloster</taxon>
    </lineage>
</organism>
<evidence type="ECO:0000256" key="3">
    <source>
        <dbReference type="ARBA" id="ARBA00047549"/>
    </source>
</evidence>
<dbReference type="GO" id="GO:0004792">
    <property type="term" value="F:thiosulfate-cyanide sulfurtransferase activity"/>
    <property type="evidence" value="ECO:0007669"/>
    <property type="project" value="UniProtKB-EC"/>
</dbReference>
<name>A0AAW5BZ25_9FIRM</name>
<dbReference type="PROSITE" id="PS50206">
    <property type="entry name" value="RHODANESE_3"/>
    <property type="match status" value="2"/>
</dbReference>
<comment type="catalytic activity">
    <reaction evidence="3">
        <text>thiosulfate + hydrogen cyanide = thiocyanate + sulfite + 2 H(+)</text>
        <dbReference type="Rhea" id="RHEA:16881"/>
        <dbReference type="ChEBI" id="CHEBI:15378"/>
        <dbReference type="ChEBI" id="CHEBI:17359"/>
        <dbReference type="ChEBI" id="CHEBI:18022"/>
        <dbReference type="ChEBI" id="CHEBI:18407"/>
        <dbReference type="ChEBI" id="CHEBI:33542"/>
        <dbReference type="EC" id="2.8.1.1"/>
    </reaction>
</comment>
<evidence type="ECO:0000256" key="2">
    <source>
        <dbReference type="ARBA" id="ARBA00022737"/>
    </source>
</evidence>
<feature type="domain" description="Rhodanese" evidence="4">
    <location>
        <begin position="186"/>
        <end position="290"/>
    </location>
</feature>
<evidence type="ECO:0000313" key="8">
    <source>
        <dbReference type="Proteomes" id="UP001299608"/>
    </source>
</evidence>
<feature type="domain" description="Rhodanese" evidence="4">
    <location>
        <begin position="47"/>
        <end position="153"/>
    </location>
</feature>
<dbReference type="InterPro" id="IPR036873">
    <property type="entry name" value="Rhodanese-like_dom_sf"/>
</dbReference>
<accession>A0AAW5BZ25</accession>
<dbReference type="GeneID" id="97203468"/>
<dbReference type="RefSeq" id="WP_117561758.1">
    <property type="nucleotide sequence ID" value="NZ_BAABZL010000001.1"/>
</dbReference>
<dbReference type="SUPFAM" id="SSF52821">
    <property type="entry name" value="Rhodanese/Cell cycle control phosphatase"/>
    <property type="match status" value="2"/>
</dbReference>
<comment type="caution">
    <text evidence="5">The sequence shown here is derived from an EMBL/GenBank/DDBJ whole genome shotgun (WGS) entry which is preliminary data.</text>
</comment>
<dbReference type="PROSITE" id="PS51257">
    <property type="entry name" value="PROKAR_LIPOPROTEIN"/>
    <property type="match status" value="1"/>
</dbReference>
<dbReference type="CDD" id="cd01448">
    <property type="entry name" value="TST_Repeat_1"/>
    <property type="match status" value="1"/>
</dbReference>
<dbReference type="PANTHER" id="PTHR43855">
    <property type="entry name" value="THIOSULFATE SULFURTRANSFERASE"/>
    <property type="match status" value="1"/>
</dbReference>
<dbReference type="EMBL" id="JAAITT010000010">
    <property type="protein sequence ID" value="NSJ48775.1"/>
    <property type="molecule type" value="Genomic_DNA"/>
</dbReference>
<reference evidence="5" key="3">
    <citation type="submission" date="2022-01" db="EMBL/GenBank/DDBJ databases">
        <title>Collection of gut derived symbiotic bacterial strains cultured from healthy donors.</title>
        <authorList>
            <person name="Lin H."/>
            <person name="Kohout C."/>
            <person name="Waligurski E."/>
            <person name="Pamer E.G."/>
        </authorList>
    </citation>
    <scope>NUCLEOTIDE SEQUENCE</scope>
    <source>
        <strain evidence="5">DFI.6.55</strain>
    </source>
</reference>